<gene>
    <name evidence="2" type="ORF">KUDE01_026901</name>
</gene>
<name>A0AAD9B8V9_DISEL</name>
<evidence type="ECO:0000256" key="1">
    <source>
        <dbReference type="SAM" id="MobiDB-lite"/>
    </source>
</evidence>
<evidence type="ECO:0000313" key="3">
    <source>
        <dbReference type="Proteomes" id="UP001228049"/>
    </source>
</evidence>
<sequence>MSSKGAEIARRYRERLDADPDRRRKYLEKRGTNGKKTERLERRRVSMSLVRERRGQKKEMERGKKSRQSQRQGQCFATVRDTTRLPAAPENQPEPGLSRQQRLGASAREKVEEETERSD</sequence>
<proteinExistence type="predicted"/>
<keyword evidence="3" id="KW-1185">Reference proteome</keyword>
<feature type="compositionally biased region" description="Basic and acidic residues" evidence="1">
    <location>
        <begin position="107"/>
        <end position="119"/>
    </location>
</feature>
<evidence type="ECO:0000313" key="2">
    <source>
        <dbReference type="EMBL" id="KAK1878776.1"/>
    </source>
</evidence>
<accession>A0AAD9B8V9</accession>
<organism evidence="2 3">
    <name type="scientific">Dissostichus eleginoides</name>
    <name type="common">Patagonian toothfish</name>
    <name type="synonym">Dissostichus amissus</name>
    <dbReference type="NCBI Taxonomy" id="100907"/>
    <lineage>
        <taxon>Eukaryota</taxon>
        <taxon>Metazoa</taxon>
        <taxon>Chordata</taxon>
        <taxon>Craniata</taxon>
        <taxon>Vertebrata</taxon>
        <taxon>Euteleostomi</taxon>
        <taxon>Actinopterygii</taxon>
        <taxon>Neopterygii</taxon>
        <taxon>Teleostei</taxon>
        <taxon>Neoteleostei</taxon>
        <taxon>Acanthomorphata</taxon>
        <taxon>Eupercaria</taxon>
        <taxon>Perciformes</taxon>
        <taxon>Notothenioidei</taxon>
        <taxon>Nototheniidae</taxon>
        <taxon>Dissostichus</taxon>
    </lineage>
</organism>
<comment type="caution">
    <text evidence="2">The sequence shown here is derived from an EMBL/GenBank/DDBJ whole genome shotgun (WGS) entry which is preliminary data.</text>
</comment>
<dbReference type="Proteomes" id="UP001228049">
    <property type="component" value="Unassembled WGS sequence"/>
</dbReference>
<dbReference type="AlphaFoldDB" id="A0AAD9B8V9"/>
<reference evidence="2" key="1">
    <citation type="submission" date="2023-04" db="EMBL/GenBank/DDBJ databases">
        <title>Chromosome-level genome of Chaenocephalus aceratus.</title>
        <authorList>
            <person name="Park H."/>
        </authorList>
    </citation>
    <scope>NUCLEOTIDE SEQUENCE</scope>
    <source>
        <strain evidence="2">DE</strain>
        <tissue evidence="2">Muscle</tissue>
    </source>
</reference>
<dbReference type="EMBL" id="JASDAP010000026">
    <property type="protein sequence ID" value="KAK1878776.1"/>
    <property type="molecule type" value="Genomic_DNA"/>
</dbReference>
<feature type="compositionally biased region" description="Basic and acidic residues" evidence="1">
    <location>
        <begin position="7"/>
        <end position="63"/>
    </location>
</feature>
<protein>
    <submittedName>
        <fullName evidence="2">UPF0307 protein</fullName>
    </submittedName>
</protein>
<feature type="region of interest" description="Disordered" evidence="1">
    <location>
        <begin position="1"/>
        <end position="119"/>
    </location>
</feature>